<comment type="caution">
    <text evidence="2">The sequence shown here is derived from an EMBL/GenBank/DDBJ whole genome shotgun (WGS) entry which is preliminary data.</text>
</comment>
<feature type="compositionally biased region" description="Polar residues" evidence="1">
    <location>
        <begin position="1"/>
        <end position="10"/>
    </location>
</feature>
<dbReference type="AlphaFoldDB" id="K0RMC8"/>
<dbReference type="OrthoDB" id="414322at2759"/>
<dbReference type="eggNOG" id="ENOG502SWB1">
    <property type="taxonomic scope" value="Eukaryota"/>
</dbReference>
<proteinExistence type="predicted"/>
<keyword evidence="3" id="KW-1185">Reference proteome</keyword>
<accession>K0RMC8</accession>
<evidence type="ECO:0000313" key="2">
    <source>
        <dbReference type="EMBL" id="EJK47887.1"/>
    </source>
</evidence>
<evidence type="ECO:0000256" key="1">
    <source>
        <dbReference type="SAM" id="MobiDB-lite"/>
    </source>
</evidence>
<evidence type="ECO:0000313" key="3">
    <source>
        <dbReference type="Proteomes" id="UP000266841"/>
    </source>
</evidence>
<protein>
    <submittedName>
        <fullName evidence="2">Uncharacterized protein</fullName>
    </submittedName>
</protein>
<organism evidence="2 3">
    <name type="scientific">Thalassiosira oceanica</name>
    <name type="common">Marine diatom</name>
    <dbReference type="NCBI Taxonomy" id="159749"/>
    <lineage>
        <taxon>Eukaryota</taxon>
        <taxon>Sar</taxon>
        <taxon>Stramenopiles</taxon>
        <taxon>Ochrophyta</taxon>
        <taxon>Bacillariophyta</taxon>
        <taxon>Coscinodiscophyceae</taxon>
        <taxon>Thalassiosirophycidae</taxon>
        <taxon>Thalassiosirales</taxon>
        <taxon>Thalassiosiraceae</taxon>
        <taxon>Thalassiosira</taxon>
    </lineage>
</organism>
<dbReference type="Proteomes" id="UP000266841">
    <property type="component" value="Unassembled WGS sequence"/>
</dbReference>
<sequence length="362" mass="40444">MPKGRSSSQAPHGPHGHEEASMEPHPPATEGVAPPPSLSFPRLRLLLVLVLALNVIKLQFMQLSQEYHSGISGPTARDGPRTENRTEDVAIVITSSSIPSHPSTAMVETVLNSTKRLVGLSPTAPIFITVDHFPFSDFDGTPPDLEEKIDRLEEYTINLFNRYLTDPRVHIIPAARHNHVGGSVMKAMNLISTHYPSVKWMYYLQHDYYFTTDIDHTALVDVMERHAEVNHVRFPMRPIGRFRLAGALACGDAPVVEYNSTLGEPAAKAEEGVDNNETTVAAPILKLWPTPDYSDNNHLVRFEWYKRTIAALLFLERFPENPLQIWANKGCAKNQPMGLYLYHEQSIMHLDGKNSASVPTTV</sequence>
<feature type="region of interest" description="Disordered" evidence="1">
    <location>
        <begin position="1"/>
        <end position="35"/>
    </location>
</feature>
<dbReference type="EMBL" id="AGNL01046513">
    <property type="protein sequence ID" value="EJK47887.1"/>
    <property type="molecule type" value="Genomic_DNA"/>
</dbReference>
<name>K0RMC8_THAOC</name>
<gene>
    <name evidence="2" type="ORF">THAOC_33364</name>
</gene>
<reference evidence="2 3" key="1">
    <citation type="journal article" date="2012" name="Genome Biol.">
        <title>Genome and low-iron response of an oceanic diatom adapted to chronic iron limitation.</title>
        <authorList>
            <person name="Lommer M."/>
            <person name="Specht M."/>
            <person name="Roy A.S."/>
            <person name="Kraemer L."/>
            <person name="Andreson R."/>
            <person name="Gutowska M.A."/>
            <person name="Wolf J."/>
            <person name="Bergner S.V."/>
            <person name="Schilhabel M.B."/>
            <person name="Klostermeier U.C."/>
            <person name="Beiko R.G."/>
            <person name="Rosenstiel P."/>
            <person name="Hippler M."/>
            <person name="Laroche J."/>
        </authorList>
    </citation>
    <scope>NUCLEOTIDE SEQUENCE [LARGE SCALE GENOMIC DNA]</scope>
    <source>
        <strain evidence="2 3">CCMP1005</strain>
    </source>
</reference>